<dbReference type="RefSeq" id="WP_196152426.1">
    <property type="nucleotide sequence ID" value="NZ_JADMLG010000013.1"/>
</dbReference>
<feature type="transmembrane region" description="Helical" evidence="1">
    <location>
        <begin position="12"/>
        <end position="29"/>
    </location>
</feature>
<name>A0A931N6W9_9NOCA</name>
<comment type="caution">
    <text evidence="2">The sequence shown here is derived from an EMBL/GenBank/DDBJ whole genome shotgun (WGS) entry which is preliminary data.</text>
</comment>
<reference evidence="2" key="1">
    <citation type="submission" date="2020-11" db="EMBL/GenBank/DDBJ databases">
        <title>Nocardia NEAU-351.nov., a novel actinomycete isolated from the cow dung.</title>
        <authorList>
            <person name="Zhang X."/>
        </authorList>
    </citation>
    <scope>NUCLEOTIDE SEQUENCE</scope>
    <source>
        <strain evidence="2">NEAU-351</strain>
    </source>
</reference>
<evidence type="ECO:0000313" key="2">
    <source>
        <dbReference type="EMBL" id="MBH0780143.1"/>
    </source>
</evidence>
<keyword evidence="3" id="KW-1185">Reference proteome</keyword>
<dbReference type="EMBL" id="JADMLG010000013">
    <property type="protein sequence ID" value="MBH0780143.1"/>
    <property type="molecule type" value="Genomic_DNA"/>
</dbReference>
<gene>
    <name evidence="2" type="ORF">IT779_28105</name>
</gene>
<keyword evidence="1" id="KW-0472">Membrane</keyword>
<evidence type="ECO:0000313" key="3">
    <source>
        <dbReference type="Proteomes" id="UP000655751"/>
    </source>
</evidence>
<sequence>MRAHSGLKRAIAYLFVIALLVAAVMYGRTGDRSSAAVVITIAVAVVVLELTVRSGSRG</sequence>
<keyword evidence="1" id="KW-1133">Transmembrane helix</keyword>
<keyword evidence="1" id="KW-0812">Transmembrane</keyword>
<evidence type="ECO:0000256" key="1">
    <source>
        <dbReference type="SAM" id="Phobius"/>
    </source>
</evidence>
<protein>
    <submittedName>
        <fullName evidence="2">Uncharacterized protein</fullName>
    </submittedName>
</protein>
<dbReference type="Proteomes" id="UP000655751">
    <property type="component" value="Unassembled WGS sequence"/>
</dbReference>
<dbReference type="AlphaFoldDB" id="A0A931N6W9"/>
<organism evidence="2 3">
    <name type="scientific">Nocardia bovistercoris</name>
    <dbReference type="NCBI Taxonomy" id="2785916"/>
    <lineage>
        <taxon>Bacteria</taxon>
        <taxon>Bacillati</taxon>
        <taxon>Actinomycetota</taxon>
        <taxon>Actinomycetes</taxon>
        <taxon>Mycobacteriales</taxon>
        <taxon>Nocardiaceae</taxon>
        <taxon>Nocardia</taxon>
    </lineage>
</organism>
<feature type="transmembrane region" description="Helical" evidence="1">
    <location>
        <begin position="35"/>
        <end position="52"/>
    </location>
</feature>
<accession>A0A931N6W9</accession>
<proteinExistence type="predicted"/>